<dbReference type="RefSeq" id="WP_310257933.1">
    <property type="nucleotide sequence ID" value="NZ_JAVDWA010000002.1"/>
</dbReference>
<dbReference type="Gene3D" id="3.60.15.10">
    <property type="entry name" value="Ribonuclease Z/Hydroxyacylglutathione hydrolase-like"/>
    <property type="match status" value="1"/>
</dbReference>
<evidence type="ECO:0000313" key="2">
    <source>
        <dbReference type="EMBL" id="MDR7072642.1"/>
    </source>
</evidence>
<organism evidence="2 3">
    <name type="scientific">Fictibacillus barbaricus</name>
    <dbReference type="NCBI Taxonomy" id="182136"/>
    <lineage>
        <taxon>Bacteria</taxon>
        <taxon>Bacillati</taxon>
        <taxon>Bacillota</taxon>
        <taxon>Bacilli</taxon>
        <taxon>Bacillales</taxon>
        <taxon>Fictibacillaceae</taxon>
        <taxon>Fictibacillus</taxon>
    </lineage>
</organism>
<dbReference type="InterPro" id="IPR036866">
    <property type="entry name" value="RibonucZ/Hydroxyglut_hydro"/>
</dbReference>
<sequence>MTKADTIIPITLPTPFDVGPVNCFLLKGEAVTLIDSGPKTHEARELLLASLNEHGLKFEDLDQYICTHYHPDHAGLSKEIQEAGVQTIMLKEAVPYVSGNSEFLKWTESFYTKLYSHFGVPDSFGRLELVKLKKLRSYMSTFTPDLTALPGEAVPGHSGFIFLKTPGHAPDHLALYHEEQGIFIGGDVLLPHISSNALLEPPALYETKRPKTLLQYRETLKNLLTLNLRTVYPGHGEPFSNASELIQKRLHDQEERAKTIENLLGQDSLTVFDLCVRLFPKLFERQLGLVVSEVAGHLDLLLDENRIMKDENQGLFYFSQTGAIR</sequence>
<accession>A0ABU1TZK9</accession>
<keyword evidence="3" id="KW-1185">Reference proteome</keyword>
<evidence type="ECO:0000259" key="1">
    <source>
        <dbReference type="SMART" id="SM00849"/>
    </source>
</evidence>
<dbReference type="PANTHER" id="PTHR23131">
    <property type="entry name" value="ENDORIBONUCLEASE LACTB2"/>
    <property type="match status" value="1"/>
</dbReference>
<dbReference type="Proteomes" id="UP001258181">
    <property type="component" value="Unassembled WGS sequence"/>
</dbReference>
<dbReference type="EMBL" id="JAVDWA010000002">
    <property type="protein sequence ID" value="MDR7072642.1"/>
    <property type="molecule type" value="Genomic_DNA"/>
</dbReference>
<comment type="caution">
    <text evidence="2">The sequence shown here is derived from an EMBL/GenBank/DDBJ whole genome shotgun (WGS) entry which is preliminary data.</text>
</comment>
<name>A0ABU1TZK9_9BACL</name>
<evidence type="ECO:0000313" key="3">
    <source>
        <dbReference type="Proteomes" id="UP001258181"/>
    </source>
</evidence>
<dbReference type="InterPro" id="IPR050662">
    <property type="entry name" value="Sec-metab_biosynth-thioest"/>
</dbReference>
<feature type="domain" description="Metallo-beta-lactamase" evidence="1">
    <location>
        <begin position="20"/>
        <end position="235"/>
    </location>
</feature>
<proteinExistence type="predicted"/>
<dbReference type="SUPFAM" id="SSF56281">
    <property type="entry name" value="Metallo-hydrolase/oxidoreductase"/>
    <property type="match status" value="1"/>
</dbReference>
<protein>
    <submittedName>
        <fullName evidence="2">Glyoxylase-like metal-dependent hydrolase (Beta-lactamase superfamily II)</fullName>
    </submittedName>
</protein>
<dbReference type="Pfam" id="PF00753">
    <property type="entry name" value="Lactamase_B"/>
    <property type="match status" value="1"/>
</dbReference>
<gene>
    <name evidence="2" type="ORF">J2X07_001619</name>
</gene>
<dbReference type="InterPro" id="IPR001279">
    <property type="entry name" value="Metallo-B-lactamas"/>
</dbReference>
<dbReference type="SMART" id="SM00849">
    <property type="entry name" value="Lactamase_B"/>
    <property type="match status" value="1"/>
</dbReference>
<reference evidence="2 3" key="1">
    <citation type="submission" date="2023-07" db="EMBL/GenBank/DDBJ databases">
        <title>Sorghum-associated microbial communities from plants grown in Nebraska, USA.</title>
        <authorList>
            <person name="Schachtman D."/>
        </authorList>
    </citation>
    <scope>NUCLEOTIDE SEQUENCE [LARGE SCALE GENOMIC DNA]</scope>
    <source>
        <strain evidence="2 3">BE211</strain>
    </source>
</reference>
<dbReference type="PANTHER" id="PTHR23131:SF4">
    <property type="entry name" value="METALLO-BETA-LACTAMASE SUPERFAMILY POTEIN"/>
    <property type="match status" value="1"/>
</dbReference>